<dbReference type="PROSITE" id="PS51892">
    <property type="entry name" value="SUBTILASE"/>
    <property type="match status" value="1"/>
</dbReference>
<organism evidence="8 9">
    <name type="scientific">Neisseria meningitidis serogroup A / serotype 4A (strain DSM 15465 / Z2491)</name>
    <dbReference type="NCBI Taxonomy" id="122587"/>
    <lineage>
        <taxon>Bacteria</taxon>
        <taxon>Pseudomonadati</taxon>
        <taxon>Pseudomonadota</taxon>
        <taxon>Betaproteobacteria</taxon>
        <taxon>Neisseriales</taxon>
        <taxon>Neisseriaceae</taxon>
        <taxon>Neisseria</taxon>
    </lineage>
</organism>
<dbReference type="InterPro" id="IPR036852">
    <property type="entry name" value="Peptidase_S8/S53_dom_sf"/>
</dbReference>
<dbReference type="InterPro" id="IPR005546">
    <property type="entry name" value="Autotransporte_beta"/>
</dbReference>
<sequence>MRTTPTFPTKTFKPAAMALAVATTLSACLGGGGGGTSAPDFNAGGTGIGSNSRATTAKSAAISYAGIKNEMCKDRSMLCAGRDDVAVTDRDAKINAPPPNLHTGDFTNPNDAYKNLINLKPAIEAGYTGRGVEVGIVDTGESVGSISFPELYGRKEHGYNENYKNYTAYMRKEAPEDGDGKDIEASFDDEAVIETEAKPTDIRHVKEIGHIDVVSHIIGGRSVDGRPAGGIAPDATLHIMNTHDGTKNEIMSAAIRNAWVKLGERGVRIVNNSFGTTSRAGTADHFQIANSEEQYRQALLAYSGGDKTDEGIRLMQQSDYGNLSYHIRNKNMLFIFSASNDAQAQPNTLTLLPFYEKDAQKGIITVAGVDRSGEKFNGSNHCGITAMWCLSAPYEASVRFTRTNPIQIAGTSFSAPIVTGTAALLLQKYPWMSNDNLRTTLLTTAQDIGAVGVDSKFGWGLLDTGKAMNGPASFPFGDFTADTKGTSDIAYSFRNDISGTGGLIKKGGSQLQLHGNNTYTGKTVIEGGSLVLYGNNKSDMHVETKGALIYNGAASGGSLNSDGIVYLADTDRSGANETVHIKGDLQLGGEGTLYTRLGKLLKVDGTAMTGGKLYMSAGGKGAGYLNRTGQRVPFLSAAKIGRDYSFFTNIETDGGLLASLDSVEKTAGSEGDTLSYYVRRGNAARTASAAAHSAPAGLKHAVEQGGSNLENLMVELDASESSATPETVETAAADRTDMPGIRPYGATFRAAAAVQHANAADGVRIFNNLAATVYADSTAAHADMQGRRLKAVSDGLDHNATGLRVIAQTQQDGGTWEQGGVEGKMRGSTQTVGIAAKTGENTTAAATLGMGHSTWSENSANAKTDSISLFAGIRHDAGDIGYLKGLFSYGRYKNSISRSTGADEHAEGSVNGTLMQLGALGGVNVPFAATGDLTVEGGLRYDLLKQDAFAEKGSALGWSGNSITEGTLVGLAGLKLSQPLSDKAVLFATAGVERDLNGRDYTVTGGFTGATAATGKTGARNMPHTRLVAGLGADVEFGNGWNGLARYSYAGSKQYGNHSGRVGVGYRF</sequence>
<feature type="active site" description="Charge relay system" evidence="5">
    <location>
        <position position="138"/>
    </location>
</feature>
<dbReference type="PROSITE" id="PS51208">
    <property type="entry name" value="AUTOTRANSPORTER"/>
    <property type="match status" value="1"/>
</dbReference>
<dbReference type="NCBIfam" id="TIGR02601">
    <property type="entry name" value="autotrns_rpt"/>
    <property type="match status" value="1"/>
</dbReference>
<keyword evidence="1 5" id="KW-0645">Protease</keyword>
<dbReference type="GO" id="GO:0004252">
    <property type="term" value="F:serine-type endopeptidase activity"/>
    <property type="evidence" value="ECO:0007669"/>
    <property type="project" value="UniProtKB-UniRule"/>
</dbReference>
<dbReference type="Gene3D" id="3.40.50.200">
    <property type="entry name" value="Peptidase S8/S53 domain"/>
    <property type="match status" value="1"/>
</dbReference>
<feature type="domain" description="Autotransporter" evidence="7">
    <location>
        <begin position="794"/>
        <end position="1068"/>
    </location>
</feature>
<evidence type="ECO:0000256" key="5">
    <source>
        <dbReference type="PROSITE-ProRule" id="PRU01240"/>
    </source>
</evidence>
<dbReference type="PROSITE" id="PS51257">
    <property type="entry name" value="PROKAR_LIPOPROTEIN"/>
    <property type="match status" value="1"/>
</dbReference>
<accession>A0A0U1RHE3</accession>
<evidence type="ECO:0000313" key="8">
    <source>
        <dbReference type="EMBL" id="CAM07759.1"/>
    </source>
</evidence>
<evidence type="ECO:0000313" key="9">
    <source>
        <dbReference type="Proteomes" id="UP000000626"/>
    </source>
</evidence>
<evidence type="ECO:0000256" key="2">
    <source>
        <dbReference type="ARBA" id="ARBA00022729"/>
    </source>
</evidence>
<dbReference type="Gene3D" id="2.40.128.130">
    <property type="entry name" value="Autotransporter beta-domain"/>
    <property type="match status" value="1"/>
</dbReference>
<dbReference type="PRINTS" id="PR00723">
    <property type="entry name" value="SUBTILISIN"/>
</dbReference>
<evidence type="ECO:0000259" key="7">
    <source>
        <dbReference type="PROSITE" id="PS51208"/>
    </source>
</evidence>
<dbReference type="EnsemblBacteria" id="CAM07759">
    <property type="protein sequence ID" value="CAM07759"/>
    <property type="gene ID" value="NMA0478"/>
</dbReference>
<evidence type="ECO:0000256" key="6">
    <source>
        <dbReference type="SAM" id="SignalP"/>
    </source>
</evidence>
<dbReference type="HOGENOM" id="CLU_005887_0_0_4"/>
<dbReference type="RefSeq" id="WP_002247167.1">
    <property type="nucleotide sequence ID" value="NC_003116.1"/>
</dbReference>
<keyword evidence="4 5" id="KW-0720">Serine protease</keyword>
<gene>
    <name evidence="8" type="ordered locus">NMA0478</name>
</gene>
<dbReference type="GO" id="GO:0005886">
    <property type="term" value="C:plasma membrane"/>
    <property type="evidence" value="ECO:0007669"/>
    <property type="project" value="TreeGrafter"/>
</dbReference>
<feature type="active site" description="Charge relay system" evidence="5">
    <location>
        <position position="210"/>
    </location>
</feature>
<dbReference type="Proteomes" id="UP000000626">
    <property type="component" value="Chromosome"/>
</dbReference>
<dbReference type="PROSITE" id="PS00138">
    <property type="entry name" value="SUBTILASE_SER"/>
    <property type="match status" value="1"/>
</dbReference>
<dbReference type="CDD" id="cd04848">
    <property type="entry name" value="Peptidases_S8_Autotransporter_serine_protease_like"/>
    <property type="match status" value="1"/>
</dbReference>
<dbReference type="AlphaFoldDB" id="A0A0U1RHE3"/>
<dbReference type="GO" id="GO:0016485">
    <property type="term" value="P:protein processing"/>
    <property type="evidence" value="ECO:0007669"/>
    <property type="project" value="TreeGrafter"/>
</dbReference>
<proteinExistence type="inferred from homology"/>
<evidence type="ECO:0000256" key="4">
    <source>
        <dbReference type="ARBA" id="ARBA00022825"/>
    </source>
</evidence>
<dbReference type="InterPro" id="IPR023828">
    <property type="entry name" value="Peptidase_S8_Ser-AS"/>
</dbReference>
<feature type="signal peptide" evidence="6">
    <location>
        <begin position="1"/>
        <end position="29"/>
    </location>
</feature>
<protein>
    <submittedName>
        <fullName evidence="8">Outer membrane peptidase</fullName>
        <ecNumber evidence="8">3.4.21.-</ecNumber>
    </submittedName>
</protein>
<evidence type="ECO:0000256" key="3">
    <source>
        <dbReference type="ARBA" id="ARBA00022801"/>
    </source>
</evidence>
<keyword evidence="2 6" id="KW-0732">Signal</keyword>
<dbReference type="SMART" id="SM00869">
    <property type="entry name" value="Autotransporter"/>
    <property type="match status" value="1"/>
</dbReference>
<dbReference type="EMBL" id="AL157959">
    <property type="protein sequence ID" value="CAM07759.1"/>
    <property type="molecule type" value="Genomic_DNA"/>
</dbReference>
<dbReference type="EC" id="3.4.21.-" evidence="8"/>
<dbReference type="Pfam" id="PF12951">
    <property type="entry name" value="PATR"/>
    <property type="match status" value="1"/>
</dbReference>
<dbReference type="InterPro" id="IPR015500">
    <property type="entry name" value="Peptidase_S8_subtilisin-rel"/>
</dbReference>
<dbReference type="SUPFAM" id="SSF52743">
    <property type="entry name" value="Subtilisin-like"/>
    <property type="match status" value="1"/>
</dbReference>
<dbReference type="InterPro" id="IPR013425">
    <property type="entry name" value="Autotrns_rpt"/>
</dbReference>
<dbReference type="Pfam" id="PF03797">
    <property type="entry name" value="Autotransporter"/>
    <property type="match status" value="1"/>
</dbReference>
<dbReference type="InterPro" id="IPR034061">
    <property type="entry name" value="Peptidases_S8_Autotransporter"/>
</dbReference>
<dbReference type="InterPro" id="IPR036709">
    <property type="entry name" value="Autotransporte_beta_dom_sf"/>
</dbReference>
<reference evidence="8 9" key="1">
    <citation type="journal article" date="2000" name="Nature">
        <title>Complete DNA sequence of a serogroup A strain of Neisseria meningitidis Z2491.</title>
        <authorList>
            <person name="Parkhill J."/>
            <person name="Achtman M."/>
            <person name="James K.D."/>
            <person name="Bentley S.D."/>
            <person name="Churcher C."/>
            <person name="Klee S.R."/>
            <person name="Morelli G."/>
            <person name="Basham D."/>
            <person name="Brown D."/>
            <person name="Chillingworth T."/>
            <person name="Davies R.M."/>
            <person name="Davis P."/>
            <person name="Devlin K."/>
            <person name="Feltwell T."/>
            <person name="Hamlin N."/>
            <person name="Holroyd S."/>
            <person name="Jagels K."/>
            <person name="Leather S."/>
            <person name="Moule S."/>
            <person name="Mungall K."/>
            <person name="Quail M.A."/>
            <person name="Rajandream M.A."/>
            <person name="Rutherford K.M."/>
            <person name="Simmonds M."/>
            <person name="Skelton J."/>
            <person name="Whitehead S."/>
            <person name="Spratt B.G."/>
            <person name="Barrell B.G."/>
        </authorList>
    </citation>
    <scope>NUCLEOTIDE SEQUENCE [LARGE SCALE GENOMIC DNA]</scope>
    <source>
        <strain evidence="9">DSM 15465 / Z2491</strain>
    </source>
</reference>
<dbReference type="PANTHER" id="PTHR42884">
    <property type="entry name" value="PROPROTEIN CONVERTASE SUBTILISIN/KEXIN-RELATED"/>
    <property type="match status" value="1"/>
</dbReference>
<keyword evidence="3 5" id="KW-0378">Hydrolase</keyword>
<dbReference type="SUPFAM" id="SSF103515">
    <property type="entry name" value="Autotransporter"/>
    <property type="match status" value="1"/>
</dbReference>
<dbReference type="Pfam" id="PF00082">
    <property type="entry name" value="Peptidase_S8"/>
    <property type="match status" value="1"/>
</dbReference>
<name>A0A0U1RHE3_NEIMA</name>
<dbReference type="InterPro" id="IPR000209">
    <property type="entry name" value="Peptidase_S8/S53_dom"/>
</dbReference>
<comment type="similarity">
    <text evidence="5">Belongs to the peptidase S8 family.</text>
</comment>
<feature type="active site" description="Charge relay system" evidence="5">
    <location>
        <position position="412"/>
    </location>
</feature>
<dbReference type="PANTHER" id="PTHR42884:SF14">
    <property type="entry name" value="NEUROENDOCRINE CONVERTASE 1"/>
    <property type="match status" value="1"/>
</dbReference>
<dbReference type="KEGG" id="nma:NMA0478"/>
<feature type="chain" id="PRO_5006714193" evidence="6">
    <location>
        <begin position="30"/>
        <end position="1068"/>
    </location>
</feature>
<evidence type="ECO:0000256" key="1">
    <source>
        <dbReference type="ARBA" id="ARBA00022670"/>
    </source>
</evidence>